<gene>
    <name evidence="6" type="ORF">MNBD_ALPHA02-85</name>
</gene>
<reference evidence="6" key="1">
    <citation type="submission" date="2018-06" db="EMBL/GenBank/DDBJ databases">
        <authorList>
            <person name="Zhirakovskaya E."/>
        </authorList>
    </citation>
    <scope>NUCLEOTIDE SEQUENCE</scope>
</reference>
<accession>A0A3B0R9Y9</accession>
<sequence length="140" mass="15613">MTISDLHRQKIFLTARACVGSPFRHQGRDRASGLDCVGLIVHVAKTLNPAAFDFTGYKKIPGREAISRYARMAGFGEKPTAHMMAGDAVILRFGRYLEHAAILSDRGIIHACEKYGRVVEHGLDAHWRSRIISVHSFPEK</sequence>
<evidence type="ECO:0000256" key="2">
    <source>
        <dbReference type="ARBA" id="ARBA00022670"/>
    </source>
</evidence>
<dbReference type="GO" id="GO:0006508">
    <property type="term" value="P:proteolysis"/>
    <property type="evidence" value="ECO:0007669"/>
    <property type="project" value="UniProtKB-KW"/>
</dbReference>
<dbReference type="GO" id="GO:0008234">
    <property type="term" value="F:cysteine-type peptidase activity"/>
    <property type="evidence" value="ECO:0007669"/>
    <property type="project" value="UniProtKB-KW"/>
</dbReference>
<protein>
    <recommendedName>
        <fullName evidence="5">NlpC/P60 domain-containing protein</fullName>
    </recommendedName>
</protein>
<dbReference type="InterPro" id="IPR038765">
    <property type="entry name" value="Papain-like_cys_pep_sf"/>
</dbReference>
<name>A0A3B0R9Y9_9ZZZZ</name>
<dbReference type="EMBL" id="UOED01000038">
    <property type="protein sequence ID" value="VAV88851.1"/>
    <property type="molecule type" value="Genomic_DNA"/>
</dbReference>
<evidence type="ECO:0000313" key="6">
    <source>
        <dbReference type="EMBL" id="VAV88851.1"/>
    </source>
</evidence>
<dbReference type="InterPro" id="IPR000064">
    <property type="entry name" value="NLP_P60_dom"/>
</dbReference>
<dbReference type="SUPFAM" id="SSF54001">
    <property type="entry name" value="Cysteine proteinases"/>
    <property type="match status" value="1"/>
</dbReference>
<evidence type="ECO:0000259" key="5">
    <source>
        <dbReference type="Pfam" id="PF00877"/>
    </source>
</evidence>
<feature type="domain" description="NlpC/P60" evidence="5">
    <location>
        <begin position="20"/>
        <end position="133"/>
    </location>
</feature>
<evidence type="ECO:0000256" key="1">
    <source>
        <dbReference type="ARBA" id="ARBA00007074"/>
    </source>
</evidence>
<keyword evidence="2" id="KW-0645">Protease</keyword>
<dbReference type="Gene3D" id="3.90.1720.10">
    <property type="entry name" value="endopeptidase domain like (from Nostoc punctiforme)"/>
    <property type="match status" value="1"/>
</dbReference>
<keyword evidence="3" id="KW-0378">Hydrolase</keyword>
<keyword evidence="4" id="KW-0788">Thiol protease</keyword>
<comment type="similarity">
    <text evidence="1">Belongs to the peptidase C40 family.</text>
</comment>
<organism evidence="6">
    <name type="scientific">hydrothermal vent metagenome</name>
    <dbReference type="NCBI Taxonomy" id="652676"/>
    <lineage>
        <taxon>unclassified sequences</taxon>
        <taxon>metagenomes</taxon>
        <taxon>ecological metagenomes</taxon>
    </lineage>
</organism>
<proteinExistence type="inferred from homology"/>
<evidence type="ECO:0000256" key="3">
    <source>
        <dbReference type="ARBA" id="ARBA00022801"/>
    </source>
</evidence>
<dbReference type="Pfam" id="PF00877">
    <property type="entry name" value="NLPC_P60"/>
    <property type="match status" value="1"/>
</dbReference>
<evidence type="ECO:0000256" key="4">
    <source>
        <dbReference type="ARBA" id="ARBA00022807"/>
    </source>
</evidence>
<dbReference type="AlphaFoldDB" id="A0A3B0R9Y9"/>